<keyword evidence="2" id="KW-1185">Reference proteome</keyword>
<dbReference type="Proteomes" id="UP000276770">
    <property type="component" value="Unassembled WGS sequence"/>
</dbReference>
<dbReference type="EMBL" id="RCVZ01000003">
    <property type="protein sequence ID" value="RLQ96839.1"/>
    <property type="molecule type" value="Genomic_DNA"/>
</dbReference>
<dbReference type="OrthoDB" id="9932086at2"/>
<protein>
    <submittedName>
        <fullName evidence="1">Uncharacterized protein</fullName>
    </submittedName>
</protein>
<gene>
    <name evidence="1" type="ORF">D9X91_07000</name>
</gene>
<name>A0A3L7K3I9_9BACI</name>
<reference evidence="1 2" key="1">
    <citation type="submission" date="2018-10" db="EMBL/GenBank/DDBJ databases">
        <title>Falsibacillus sp. genome draft.</title>
        <authorList>
            <person name="Shi S."/>
        </authorList>
    </citation>
    <scope>NUCLEOTIDE SEQUENCE [LARGE SCALE GENOMIC DNA]</scope>
    <source>
        <strain evidence="1 2">GY 10110</strain>
    </source>
</reference>
<dbReference type="RefSeq" id="WP_121679860.1">
    <property type="nucleotide sequence ID" value="NZ_RCVZ01000003.1"/>
</dbReference>
<organism evidence="1 2">
    <name type="scientific">Falsibacillus albus</name>
    <dbReference type="NCBI Taxonomy" id="2478915"/>
    <lineage>
        <taxon>Bacteria</taxon>
        <taxon>Bacillati</taxon>
        <taxon>Bacillota</taxon>
        <taxon>Bacilli</taxon>
        <taxon>Bacillales</taxon>
        <taxon>Bacillaceae</taxon>
        <taxon>Falsibacillus</taxon>
    </lineage>
</organism>
<sequence>MKPYCFKIDRIYKSGEWHPDRNWFLVFKEKHIPKELQELSIRDISDVLHDRKYAFINNSTSHNSVIRMNRLPLKQETRFEICFRRTTFLSKLLVVFNLVEGYIYVSSNNSSHRLTENIVLSVLSCFLLENEKWISFLYIPKKPKLPVLATKRKRKD</sequence>
<evidence type="ECO:0000313" key="1">
    <source>
        <dbReference type="EMBL" id="RLQ96839.1"/>
    </source>
</evidence>
<proteinExistence type="predicted"/>
<accession>A0A3L7K3I9</accession>
<dbReference type="AlphaFoldDB" id="A0A3L7K3I9"/>
<comment type="caution">
    <text evidence="1">The sequence shown here is derived from an EMBL/GenBank/DDBJ whole genome shotgun (WGS) entry which is preliminary data.</text>
</comment>
<evidence type="ECO:0000313" key="2">
    <source>
        <dbReference type="Proteomes" id="UP000276770"/>
    </source>
</evidence>